<dbReference type="AlphaFoldDB" id="A0A6A7B206"/>
<evidence type="ECO:0000256" key="2">
    <source>
        <dbReference type="ARBA" id="ARBA00008848"/>
    </source>
</evidence>
<gene>
    <name evidence="8" type="ORF">T440DRAFT_469413</name>
</gene>
<dbReference type="InterPro" id="IPR027684">
    <property type="entry name" value="TBCC"/>
</dbReference>
<evidence type="ECO:0000259" key="7">
    <source>
        <dbReference type="PROSITE" id="PS51329"/>
    </source>
</evidence>
<dbReference type="Gene3D" id="1.20.58.1250">
    <property type="entry name" value="Tubulin Binding Cofactor C, N-terminal domain"/>
    <property type="match status" value="1"/>
</dbReference>
<keyword evidence="4" id="KW-0007">Acetylation</keyword>
<evidence type="ECO:0000256" key="4">
    <source>
        <dbReference type="ARBA" id="ARBA00022990"/>
    </source>
</evidence>
<dbReference type="InterPro" id="IPR016098">
    <property type="entry name" value="CAP/MinC_C"/>
</dbReference>
<evidence type="ECO:0000256" key="6">
    <source>
        <dbReference type="SAM" id="MobiDB-lite"/>
    </source>
</evidence>
<proteinExistence type="inferred from homology"/>
<feature type="compositionally biased region" description="Low complexity" evidence="6">
    <location>
        <begin position="110"/>
        <end position="122"/>
    </location>
</feature>
<evidence type="ECO:0000256" key="1">
    <source>
        <dbReference type="ARBA" id="ARBA00004496"/>
    </source>
</evidence>
<protein>
    <recommendedName>
        <fullName evidence="7">C-CAP/cofactor C-like domain-containing protein</fullName>
    </recommendedName>
</protein>
<dbReference type="InterPro" id="IPR012945">
    <property type="entry name" value="Tubulin-bd_cofactor_C_dom"/>
</dbReference>
<feature type="region of interest" description="Disordered" evidence="6">
    <location>
        <begin position="95"/>
        <end position="179"/>
    </location>
</feature>
<sequence length="383" mass="41195">MATATASAEAGLKERFFRHFQDEVKALQAQIDNLKDTSASGGERNEAVDNCFAGIDRLSHEVKDASSYIPAYDQRTYSQAIKALSESLQTVKNSFNPPKKFAFKSRKGGTATSTTATTDAAPPAQPKDFNHPITSPTPSSDTSQSTPLQPQDPTTSSPSIPIPPGPGIHRPSIPPTSQITLSNLSNKHIILPPSSSATQTTATLSNLSNCIIDLSAFTSPPPSSTTTIDTPTSTSPSPPTTPLATLYLKSTSNSLILTGRINGAIHITQLSNSVLVTTCRQFRMHASHKVNVYLHARSRPIIEDCSGIGFAPLPSELNTTNPLSAAVPPNQWDQIDDFKWLRSGASPNFRLLGEEERIKEEVWERVGKAKDGELDGLLELVGR</sequence>
<dbReference type="PANTHER" id="PTHR15139">
    <property type="entry name" value="TUBULIN FOLDING COFACTOR C"/>
    <property type="match status" value="1"/>
</dbReference>
<feature type="region of interest" description="Disordered" evidence="6">
    <location>
        <begin position="218"/>
        <end position="240"/>
    </location>
</feature>
<name>A0A6A7B206_9PLEO</name>
<keyword evidence="3" id="KW-0963">Cytoplasm</keyword>
<dbReference type="OrthoDB" id="194775at2759"/>
<comment type="subcellular location">
    <subcellularLocation>
        <location evidence="1">Cytoplasm</location>
    </subcellularLocation>
</comment>
<dbReference type="EMBL" id="MU006312">
    <property type="protein sequence ID" value="KAF2849313.1"/>
    <property type="molecule type" value="Genomic_DNA"/>
</dbReference>
<comment type="subunit">
    <text evidence="5">Supercomplex made of cofactors A to E. Cofactors A and D function by capturing and stabilizing tubulin in a quasi-native conformation. Cofactor E binds to the cofactor D-tubulin complex; interaction with cofactor C then causes the release of tubulin polypeptides that are committed to the native state.</text>
</comment>
<dbReference type="Pfam" id="PF07986">
    <property type="entry name" value="TBCC"/>
    <property type="match status" value="1"/>
</dbReference>
<accession>A0A6A7B206</accession>
<dbReference type="InterPro" id="IPR038397">
    <property type="entry name" value="TBCC_N_sf"/>
</dbReference>
<evidence type="ECO:0000256" key="5">
    <source>
        <dbReference type="ARBA" id="ARBA00026055"/>
    </source>
</evidence>
<organism evidence="8 9">
    <name type="scientific">Plenodomus tracheiphilus IPT5</name>
    <dbReference type="NCBI Taxonomy" id="1408161"/>
    <lineage>
        <taxon>Eukaryota</taxon>
        <taxon>Fungi</taxon>
        <taxon>Dikarya</taxon>
        <taxon>Ascomycota</taxon>
        <taxon>Pezizomycotina</taxon>
        <taxon>Dothideomycetes</taxon>
        <taxon>Pleosporomycetidae</taxon>
        <taxon>Pleosporales</taxon>
        <taxon>Pleosporineae</taxon>
        <taxon>Leptosphaeriaceae</taxon>
        <taxon>Plenodomus</taxon>
    </lineage>
</organism>
<dbReference type="Proteomes" id="UP000799423">
    <property type="component" value="Unassembled WGS sequence"/>
</dbReference>
<evidence type="ECO:0000313" key="9">
    <source>
        <dbReference type="Proteomes" id="UP000799423"/>
    </source>
</evidence>
<keyword evidence="9" id="KW-1185">Reference proteome</keyword>
<dbReference type="Gene3D" id="2.160.20.70">
    <property type="match status" value="1"/>
</dbReference>
<feature type="compositionally biased region" description="Low complexity" evidence="6">
    <location>
        <begin position="224"/>
        <end position="235"/>
    </location>
</feature>
<feature type="domain" description="C-CAP/cofactor C-like" evidence="7">
    <location>
        <begin position="171"/>
        <end position="340"/>
    </location>
</feature>
<dbReference type="PANTHER" id="PTHR15139:SF0">
    <property type="entry name" value="TUBULIN-SPECIFIC CHAPERONE C"/>
    <property type="match status" value="1"/>
</dbReference>
<comment type="similarity">
    <text evidence="2">Belongs to the TBCC family.</text>
</comment>
<reference evidence="8" key="1">
    <citation type="submission" date="2020-01" db="EMBL/GenBank/DDBJ databases">
        <authorList>
            <consortium name="DOE Joint Genome Institute"/>
            <person name="Haridas S."/>
            <person name="Albert R."/>
            <person name="Binder M."/>
            <person name="Bloem J."/>
            <person name="Labutti K."/>
            <person name="Salamov A."/>
            <person name="Andreopoulos B."/>
            <person name="Baker S.E."/>
            <person name="Barry K."/>
            <person name="Bills G."/>
            <person name="Bluhm B.H."/>
            <person name="Cannon C."/>
            <person name="Castanera R."/>
            <person name="Culley D.E."/>
            <person name="Daum C."/>
            <person name="Ezra D."/>
            <person name="Gonzalez J.B."/>
            <person name="Henrissat B."/>
            <person name="Kuo A."/>
            <person name="Liang C."/>
            <person name="Lipzen A."/>
            <person name="Lutzoni F."/>
            <person name="Magnuson J."/>
            <person name="Mondo S."/>
            <person name="Nolan M."/>
            <person name="Ohm R."/>
            <person name="Pangilinan J."/>
            <person name="Park H.-J."/>
            <person name="Ramirez L."/>
            <person name="Alfaro M."/>
            <person name="Sun H."/>
            <person name="Tritt A."/>
            <person name="Yoshinaga Y."/>
            <person name="Zwiers L.-H."/>
            <person name="Turgeon B.G."/>
            <person name="Goodwin S.B."/>
            <person name="Spatafora J.W."/>
            <person name="Crous P.W."/>
            <person name="Grigoriev I.V."/>
        </authorList>
    </citation>
    <scope>NUCLEOTIDE SEQUENCE</scope>
    <source>
        <strain evidence="8">IPT5</strain>
    </source>
</reference>
<dbReference type="GO" id="GO:0007021">
    <property type="term" value="P:tubulin complex assembly"/>
    <property type="evidence" value="ECO:0007669"/>
    <property type="project" value="TreeGrafter"/>
</dbReference>
<dbReference type="GO" id="GO:0005737">
    <property type="term" value="C:cytoplasm"/>
    <property type="evidence" value="ECO:0007669"/>
    <property type="project" value="UniProtKB-SubCell"/>
</dbReference>
<dbReference type="InterPro" id="IPR017901">
    <property type="entry name" value="C-CAP_CF_C-like"/>
</dbReference>
<feature type="compositionally biased region" description="Low complexity" evidence="6">
    <location>
        <begin position="132"/>
        <end position="159"/>
    </location>
</feature>
<dbReference type="InterPro" id="IPR031925">
    <property type="entry name" value="TBCC_N"/>
</dbReference>
<dbReference type="PROSITE" id="PS51329">
    <property type="entry name" value="C_CAP_COFACTOR_C"/>
    <property type="match status" value="1"/>
</dbReference>
<evidence type="ECO:0000313" key="8">
    <source>
        <dbReference type="EMBL" id="KAF2849313.1"/>
    </source>
</evidence>
<dbReference type="Pfam" id="PF16752">
    <property type="entry name" value="TBCC_N"/>
    <property type="match status" value="1"/>
</dbReference>
<dbReference type="GO" id="GO:0007023">
    <property type="term" value="P:post-chaperonin tubulin folding pathway"/>
    <property type="evidence" value="ECO:0007669"/>
    <property type="project" value="InterPro"/>
</dbReference>
<evidence type="ECO:0000256" key="3">
    <source>
        <dbReference type="ARBA" id="ARBA00022490"/>
    </source>
</evidence>
<dbReference type="GO" id="GO:0015631">
    <property type="term" value="F:tubulin binding"/>
    <property type="evidence" value="ECO:0007669"/>
    <property type="project" value="InterPro"/>
</dbReference>